<dbReference type="GO" id="GO:0005886">
    <property type="term" value="C:plasma membrane"/>
    <property type="evidence" value="ECO:0007669"/>
    <property type="project" value="TreeGrafter"/>
</dbReference>
<reference evidence="2 3" key="1">
    <citation type="submission" date="2019-08" db="EMBL/GenBank/DDBJ databases">
        <title>Deep-cultivation of Planctomycetes and their phenomic and genomic characterization uncovers novel biology.</title>
        <authorList>
            <person name="Wiegand S."/>
            <person name="Jogler M."/>
            <person name="Boedeker C."/>
            <person name="Pinto D."/>
            <person name="Vollmers J."/>
            <person name="Rivas-Marin E."/>
            <person name="Kohn T."/>
            <person name="Peeters S.H."/>
            <person name="Heuer A."/>
            <person name="Rast P."/>
            <person name="Oberbeckmann S."/>
            <person name="Bunk B."/>
            <person name="Jeske O."/>
            <person name="Meyerdierks A."/>
            <person name="Storesund J.E."/>
            <person name="Kallscheuer N."/>
            <person name="Luecker S."/>
            <person name="Lage O.M."/>
            <person name="Pohl T."/>
            <person name="Merkel B.J."/>
            <person name="Hornburger P."/>
            <person name="Mueller R.-W."/>
            <person name="Bruemmer F."/>
            <person name="Labrenz M."/>
            <person name="Spormann A.M."/>
            <person name="Op den Camp H."/>
            <person name="Overmann J."/>
            <person name="Amann R."/>
            <person name="Jetten M.S.M."/>
            <person name="Mascher T."/>
            <person name="Medema M.H."/>
            <person name="Devos D.P."/>
            <person name="Kaster A.-K."/>
            <person name="Ovreas L."/>
            <person name="Rohde M."/>
            <person name="Galperin M.Y."/>
            <person name="Jogler C."/>
        </authorList>
    </citation>
    <scope>NUCLEOTIDE SEQUENCE [LARGE SCALE GENOMIC DNA]</scope>
    <source>
        <strain evidence="2 3">OJF2</strain>
    </source>
</reference>
<protein>
    <submittedName>
        <fullName evidence="2">Cytosine permease</fullName>
    </submittedName>
</protein>
<feature type="transmembrane region" description="Helical" evidence="1">
    <location>
        <begin position="95"/>
        <end position="124"/>
    </location>
</feature>
<dbReference type="AlphaFoldDB" id="A0A5B9VYE0"/>
<dbReference type="PANTHER" id="PTHR30569:SF0">
    <property type="entry name" value="CYTOSINE PERMEASE"/>
    <property type="match status" value="1"/>
</dbReference>
<gene>
    <name evidence="2" type="ORF">OJF2_14860</name>
</gene>
<dbReference type="PANTHER" id="PTHR30569">
    <property type="entry name" value="CYTOSINE TRANSPORTER CODB"/>
    <property type="match status" value="1"/>
</dbReference>
<evidence type="ECO:0000256" key="1">
    <source>
        <dbReference type="SAM" id="Phobius"/>
    </source>
</evidence>
<feature type="transmembrane region" description="Helical" evidence="1">
    <location>
        <begin position="144"/>
        <end position="162"/>
    </location>
</feature>
<name>A0A5B9VYE0_9BACT</name>
<feature type="transmembrane region" description="Helical" evidence="1">
    <location>
        <begin position="247"/>
        <end position="273"/>
    </location>
</feature>
<dbReference type="InterPro" id="IPR030191">
    <property type="entry name" value="CodB"/>
</dbReference>
<evidence type="ECO:0000313" key="3">
    <source>
        <dbReference type="Proteomes" id="UP000324233"/>
    </source>
</evidence>
<feature type="transmembrane region" description="Helical" evidence="1">
    <location>
        <begin position="430"/>
        <end position="451"/>
    </location>
</feature>
<evidence type="ECO:0000313" key="2">
    <source>
        <dbReference type="EMBL" id="QEH32994.1"/>
    </source>
</evidence>
<accession>A0A5B9VYE0</accession>
<feature type="transmembrane region" description="Helical" evidence="1">
    <location>
        <begin position="365"/>
        <end position="386"/>
    </location>
</feature>
<sequence length="464" mass="47656">MSTPTTTTAPGSLPDYIASASPNPPSNRAPWYKNTAPTYAGVFLWFAFWNSNAARGLLTGGLMPTLVGIVLAALICHFLFYVVPGLLGLKTGLPLYVVGTSTFGTVGGLLMPGFLMGALQFGWLGVNAFFSSGALSKAFGGDTGLFYTLCVIWTALAAFVGLKGIQYVAKVATYLPLIPFAVLIIALALFAGSASGFKLPVPTPTDTAGALWSILVTVSIVVGFFATAGAAGVDFGTNSRDANDVQMGGYVGIIGAIVLTMGIAAIALAGALASGALQVPASNDAVDTLQVTDALATKLSPSLYKAIMIGLTLASFPGACFSSFIAANSFKTVMPRVNPFISVGIGAIVSMALAITGIAGKLPVVFGIIGASFGPICGAMVADYLLAGNRWSGPRAGFNPAGWIAWALGFFVGVMPNLHKWQEAIPDVPAAPVAAFVVGFVVYYITAKIGMLTPVVPMPNRIDA</sequence>
<keyword evidence="1" id="KW-0472">Membrane</keyword>
<dbReference type="EMBL" id="CP042997">
    <property type="protein sequence ID" value="QEH32994.1"/>
    <property type="molecule type" value="Genomic_DNA"/>
</dbReference>
<dbReference type="Gene3D" id="1.10.4160.10">
    <property type="entry name" value="Hydantoin permease"/>
    <property type="match status" value="1"/>
</dbReference>
<proteinExistence type="predicted"/>
<dbReference type="RefSeq" id="WP_148592571.1">
    <property type="nucleotide sequence ID" value="NZ_CP042997.1"/>
</dbReference>
<keyword evidence="3" id="KW-1185">Reference proteome</keyword>
<dbReference type="KEGG" id="agv:OJF2_14860"/>
<feature type="transmembrane region" description="Helical" evidence="1">
    <location>
        <begin position="339"/>
        <end position="359"/>
    </location>
</feature>
<dbReference type="GO" id="GO:0015209">
    <property type="term" value="F:cytosine transmembrane transporter activity"/>
    <property type="evidence" value="ECO:0007669"/>
    <property type="project" value="InterPro"/>
</dbReference>
<feature type="transmembrane region" description="Helical" evidence="1">
    <location>
        <begin position="306"/>
        <end position="327"/>
    </location>
</feature>
<keyword evidence="1" id="KW-1133">Transmembrane helix</keyword>
<feature type="transmembrane region" description="Helical" evidence="1">
    <location>
        <begin position="398"/>
        <end position="418"/>
    </location>
</feature>
<feature type="transmembrane region" description="Helical" evidence="1">
    <location>
        <begin position="174"/>
        <end position="197"/>
    </location>
</feature>
<dbReference type="OrthoDB" id="9787279at2"/>
<feature type="transmembrane region" description="Helical" evidence="1">
    <location>
        <begin position="209"/>
        <end position="235"/>
    </location>
</feature>
<organism evidence="2 3">
    <name type="scientific">Aquisphaera giovannonii</name>
    <dbReference type="NCBI Taxonomy" id="406548"/>
    <lineage>
        <taxon>Bacteria</taxon>
        <taxon>Pseudomonadati</taxon>
        <taxon>Planctomycetota</taxon>
        <taxon>Planctomycetia</taxon>
        <taxon>Isosphaerales</taxon>
        <taxon>Isosphaeraceae</taxon>
        <taxon>Aquisphaera</taxon>
    </lineage>
</organism>
<dbReference type="Proteomes" id="UP000324233">
    <property type="component" value="Chromosome"/>
</dbReference>
<keyword evidence="1" id="KW-0812">Transmembrane</keyword>
<feature type="transmembrane region" description="Helical" evidence="1">
    <location>
        <begin position="61"/>
        <end position="83"/>
    </location>
</feature>